<evidence type="ECO:0000256" key="2">
    <source>
        <dbReference type="ARBA" id="ARBA00023145"/>
    </source>
</evidence>
<dbReference type="GO" id="GO:0004190">
    <property type="term" value="F:aspartic-type endopeptidase activity"/>
    <property type="evidence" value="ECO:0007669"/>
    <property type="project" value="UniProtKB-KW"/>
</dbReference>
<dbReference type="SUPFAM" id="SSF47862">
    <property type="entry name" value="Saposin"/>
    <property type="match status" value="2"/>
</dbReference>
<dbReference type="Pfam" id="PF05184">
    <property type="entry name" value="SapB_1"/>
    <property type="match status" value="2"/>
</dbReference>
<dbReference type="InterPro" id="IPR051428">
    <property type="entry name" value="Sphingo_Act-Surfact_Prot"/>
</dbReference>
<feature type="domain" description="Saposin B-type" evidence="5">
    <location>
        <begin position="121"/>
        <end position="201"/>
    </location>
</feature>
<evidence type="ECO:0000256" key="4">
    <source>
        <dbReference type="ARBA" id="ARBA00023180"/>
    </source>
</evidence>
<evidence type="ECO:0000256" key="3">
    <source>
        <dbReference type="ARBA" id="ARBA00023157"/>
    </source>
</evidence>
<evidence type="ECO:0000313" key="7">
    <source>
        <dbReference type="Proteomes" id="UP000032180"/>
    </source>
</evidence>
<dbReference type="STRING" id="77586.A0A0D9UX65"/>
<reference evidence="6 7" key="1">
    <citation type="submission" date="2012-08" db="EMBL/GenBank/DDBJ databases">
        <title>Oryza genome evolution.</title>
        <authorList>
            <person name="Wing R.A."/>
        </authorList>
    </citation>
    <scope>NUCLEOTIDE SEQUENCE</scope>
</reference>
<dbReference type="Pfam" id="PF03489">
    <property type="entry name" value="SapB_2"/>
    <property type="match status" value="1"/>
</dbReference>
<dbReference type="InterPro" id="IPR007856">
    <property type="entry name" value="SapB_1"/>
</dbReference>
<dbReference type="EnsemblPlants" id="LPERR01G03910.1">
    <property type="protein sequence ID" value="LPERR01G03910.1"/>
    <property type="gene ID" value="LPERR01G03910"/>
</dbReference>
<dbReference type="HOGENOM" id="CLU_077249_3_0_1"/>
<dbReference type="Gramene" id="LPERR01G03910.1">
    <property type="protein sequence ID" value="LPERR01G03910.1"/>
    <property type="gene ID" value="LPERR01G03910"/>
</dbReference>
<dbReference type="SMART" id="SM00741">
    <property type="entry name" value="SapB"/>
    <property type="match status" value="2"/>
</dbReference>
<dbReference type="InterPro" id="IPR008138">
    <property type="entry name" value="SapB_2"/>
</dbReference>
<dbReference type="GO" id="GO:0006629">
    <property type="term" value="P:lipid metabolic process"/>
    <property type="evidence" value="ECO:0007669"/>
    <property type="project" value="InterPro"/>
</dbReference>
<organism evidence="6 7">
    <name type="scientific">Leersia perrieri</name>
    <dbReference type="NCBI Taxonomy" id="77586"/>
    <lineage>
        <taxon>Eukaryota</taxon>
        <taxon>Viridiplantae</taxon>
        <taxon>Streptophyta</taxon>
        <taxon>Embryophyta</taxon>
        <taxon>Tracheophyta</taxon>
        <taxon>Spermatophyta</taxon>
        <taxon>Magnoliopsida</taxon>
        <taxon>Liliopsida</taxon>
        <taxon>Poales</taxon>
        <taxon>Poaceae</taxon>
        <taxon>BOP clade</taxon>
        <taxon>Oryzoideae</taxon>
        <taxon>Oryzeae</taxon>
        <taxon>Oryzinae</taxon>
        <taxon>Leersia</taxon>
    </lineage>
</organism>
<accession>A0A0D9UX65</accession>
<dbReference type="AlphaFoldDB" id="A0A0D9UX65"/>
<evidence type="ECO:0000256" key="1">
    <source>
        <dbReference type="ARBA" id="ARBA00022750"/>
    </source>
</evidence>
<name>A0A0D9UX65_9ORYZ</name>
<dbReference type="Proteomes" id="UP000032180">
    <property type="component" value="Chromosome 1"/>
</dbReference>
<keyword evidence="3" id="KW-1015">Disulfide bond</keyword>
<dbReference type="InterPro" id="IPR011001">
    <property type="entry name" value="Saposin-like"/>
</dbReference>
<protein>
    <recommendedName>
        <fullName evidence="5">Saposin B-type domain-containing protein</fullName>
    </recommendedName>
</protein>
<sequence length="219" mass="24664">MAVGFTAPEKGDSFNILDGESLPLPSKTAGLISAKGKLCQLCEQYLTEALFFLQQNETQSEILSVLHQACAHLAPLKQQCITLVDYYIPRLFLEASVVEPENFCESVHFCRKRMMLSVPTRGDMCDLCQHVLDDLLTILRDPDMQLEIIELLLQTCNTADNYVQQCKMMVRKYVLLILVKTRKFLETTDVCSVIHACKTGAEPSAETMHLSAASSRQWK</sequence>
<keyword evidence="7" id="KW-1185">Reference proteome</keyword>
<dbReference type="PROSITE" id="PS50015">
    <property type="entry name" value="SAP_B"/>
    <property type="match status" value="2"/>
</dbReference>
<keyword evidence="2" id="KW-0865">Zymogen</keyword>
<keyword evidence="1" id="KW-0645">Protease</keyword>
<evidence type="ECO:0000313" key="6">
    <source>
        <dbReference type="EnsemblPlants" id="LPERR01G03910.1"/>
    </source>
</evidence>
<reference evidence="6" key="3">
    <citation type="submission" date="2015-04" db="UniProtKB">
        <authorList>
            <consortium name="EnsemblPlants"/>
        </authorList>
    </citation>
    <scope>IDENTIFICATION</scope>
</reference>
<proteinExistence type="predicted"/>
<keyword evidence="4" id="KW-0325">Glycoprotein</keyword>
<dbReference type="InterPro" id="IPR008139">
    <property type="entry name" value="SaposinB_dom"/>
</dbReference>
<keyword evidence="1" id="KW-0378">Hydrolase</keyword>
<keyword evidence="1" id="KW-0064">Aspartyl protease</keyword>
<feature type="domain" description="Saposin B-type" evidence="5">
    <location>
        <begin position="35"/>
        <end position="114"/>
    </location>
</feature>
<evidence type="ECO:0000259" key="5">
    <source>
        <dbReference type="PROSITE" id="PS50015"/>
    </source>
</evidence>
<reference evidence="7" key="2">
    <citation type="submission" date="2013-12" db="EMBL/GenBank/DDBJ databases">
        <authorList>
            <person name="Yu Y."/>
            <person name="Lee S."/>
            <person name="de Baynast K."/>
            <person name="Wissotski M."/>
            <person name="Liu L."/>
            <person name="Talag J."/>
            <person name="Goicoechea J."/>
            <person name="Angelova A."/>
            <person name="Jetty R."/>
            <person name="Kudrna D."/>
            <person name="Golser W."/>
            <person name="Rivera L."/>
            <person name="Zhang J."/>
            <person name="Wing R."/>
        </authorList>
    </citation>
    <scope>NUCLEOTIDE SEQUENCE</scope>
</reference>
<dbReference type="PANTHER" id="PTHR11480">
    <property type="entry name" value="SAPOSIN-RELATED"/>
    <property type="match status" value="1"/>
</dbReference>
<dbReference type="eggNOG" id="KOG1340">
    <property type="taxonomic scope" value="Eukaryota"/>
</dbReference>
<dbReference type="PANTHER" id="PTHR11480:SF3">
    <property type="entry name" value="BCDNA.GH08312"/>
    <property type="match status" value="1"/>
</dbReference>
<dbReference type="Gene3D" id="1.10.225.10">
    <property type="entry name" value="Saposin-like"/>
    <property type="match status" value="2"/>
</dbReference>